<reference evidence="1" key="2">
    <citation type="submission" date="2021-02" db="EMBL/GenBank/DDBJ databases">
        <authorList>
            <person name="Kimball J.A."/>
            <person name="Haas M.W."/>
            <person name="Macchietto M."/>
            <person name="Kono T."/>
            <person name="Duquette J."/>
            <person name="Shao M."/>
        </authorList>
    </citation>
    <scope>NUCLEOTIDE SEQUENCE</scope>
    <source>
        <tissue evidence="1">Fresh leaf tissue</tissue>
    </source>
</reference>
<proteinExistence type="predicted"/>
<dbReference type="AlphaFoldDB" id="A0A8J5S445"/>
<reference evidence="1" key="1">
    <citation type="journal article" date="2021" name="bioRxiv">
        <title>Whole Genome Assembly and Annotation of Northern Wild Rice, Zizania palustris L., Supports a Whole Genome Duplication in the Zizania Genus.</title>
        <authorList>
            <person name="Haas M."/>
            <person name="Kono T."/>
            <person name="Macchietto M."/>
            <person name="Millas R."/>
            <person name="McGilp L."/>
            <person name="Shao M."/>
            <person name="Duquette J."/>
            <person name="Hirsch C.N."/>
            <person name="Kimball J."/>
        </authorList>
    </citation>
    <scope>NUCLEOTIDE SEQUENCE</scope>
    <source>
        <tissue evidence="1">Fresh leaf tissue</tissue>
    </source>
</reference>
<comment type="caution">
    <text evidence="1">The sequence shown here is derived from an EMBL/GenBank/DDBJ whole genome shotgun (WGS) entry which is preliminary data.</text>
</comment>
<sequence length="307" mass="34334">MWRACPRRIETGQTPVHVSPCHGGGFLARGDTRPEIAACLGLHDQPQCLTFLSTSSAVTRPCCHPSISTATPISSTMRTLFVFCSEYSGQHSIGTPAVRDRPQRRVPPVVRDKRVGRPVPEHIGLRRPRLDDEATAAGPLRETLWKQRLEVRIGAALEELGRVGAARGLDHPHKPVARVLQADGHLRELLSCSRRCVPSASEAKEHDSAVLLLVEPCEAMVPLGSHASVAVLDQRPDAVHRRQVASRQEAWWVVSKSSGRRALQRLKRVQHDAVELCDFLPQVDERLEYLALRIFEHKLSYMRSRRR</sequence>
<dbReference type="Proteomes" id="UP000729402">
    <property type="component" value="Unassembled WGS sequence"/>
</dbReference>
<evidence type="ECO:0000313" key="2">
    <source>
        <dbReference type="Proteomes" id="UP000729402"/>
    </source>
</evidence>
<gene>
    <name evidence="1" type="ORF">GUJ93_ZPchr0005g14675</name>
</gene>
<evidence type="ECO:0000313" key="1">
    <source>
        <dbReference type="EMBL" id="KAG8067931.1"/>
    </source>
</evidence>
<accession>A0A8J5S445</accession>
<name>A0A8J5S445_ZIZPA</name>
<keyword evidence="2" id="KW-1185">Reference proteome</keyword>
<protein>
    <submittedName>
        <fullName evidence="1">Uncharacterized protein</fullName>
    </submittedName>
</protein>
<dbReference type="EMBL" id="JAAALK010000284">
    <property type="protein sequence ID" value="KAG8067931.1"/>
    <property type="molecule type" value="Genomic_DNA"/>
</dbReference>
<organism evidence="1 2">
    <name type="scientific">Zizania palustris</name>
    <name type="common">Northern wild rice</name>
    <dbReference type="NCBI Taxonomy" id="103762"/>
    <lineage>
        <taxon>Eukaryota</taxon>
        <taxon>Viridiplantae</taxon>
        <taxon>Streptophyta</taxon>
        <taxon>Embryophyta</taxon>
        <taxon>Tracheophyta</taxon>
        <taxon>Spermatophyta</taxon>
        <taxon>Magnoliopsida</taxon>
        <taxon>Liliopsida</taxon>
        <taxon>Poales</taxon>
        <taxon>Poaceae</taxon>
        <taxon>BOP clade</taxon>
        <taxon>Oryzoideae</taxon>
        <taxon>Oryzeae</taxon>
        <taxon>Zizaniinae</taxon>
        <taxon>Zizania</taxon>
    </lineage>
</organism>